<accession>A0A9P6FME4</accession>
<dbReference type="EMBL" id="JAABOA010004960">
    <property type="protein sequence ID" value="KAF9577340.1"/>
    <property type="molecule type" value="Genomic_DNA"/>
</dbReference>
<reference evidence="1" key="1">
    <citation type="journal article" date="2020" name="Fungal Divers.">
        <title>Resolving the Mortierellaceae phylogeny through synthesis of multi-gene phylogenetics and phylogenomics.</title>
        <authorList>
            <person name="Vandepol N."/>
            <person name="Liber J."/>
            <person name="Desiro A."/>
            <person name="Na H."/>
            <person name="Kennedy M."/>
            <person name="Barry K."/>
            <person name="Grigoriev I.V."/>
            <person name="Miller A.N."/>
            <person name="O'Donnell K."/>
            <person name="Stajich J.E."/>
            <person name="Bonito G."/>
        </authorList>
    </citation>
    <scope>NUCLEOTIDE SEQUENCE</scope>
    <source>
        <strain evidence="1">KOD1015</strain>
    </source>
</reference>
<keyword evidence="2" id="KW-1185">Reference proteome</keyword>
<comment type="caution">
    <text evidence="1">The sequence shown here is derived from an EMBL/GenBank/DDBJ whole genome shotgun (WGS) entry which is preliminary data.</text>
</comment>
<name>A0A9P6FME4_9FUNG</name>
<evidence type="ECO:0000313" key="2">
    <source>
        <dbReference type="Proteomes" id="UP000780801"/>
    </source>
</evidence>
<dbReference type="AlphaFoldDB" id="A0A9P6FME4"/>
<protein>
    <submittedName>
        <fullName evidence="1">Uncharacterized protein</fullName>
    </submittedName>
</protein>
<evidence type="ECO:0000313" key="1">
    <source>
        <dbReference type="EMBL" id="KAF9577340.1"/>
    </source>
</evidence>
<organism evidence="1 2">
    <name type="scientific">Lunasporangiospora selenospora</name>
    <dbReference type="NCBI Taxonomy" id="979761"/>
    <lineage>
        <taxon>Eukaryota</taxon>
        <taxon>Fungi</taxon>
        <taxon>Fungi incertae sedis</taxon>
        <taxon>Mucoromycota</taxon>
        <taxon>Mortierellomycotina</taxon>
        <taxon>Mortierellomycetes</taxon>
        <taxon>Mortierellales</taxon>
        <taxon>Mortierellaceae</taxon>
        <taxon>Lunasporangiospora</taxon>
    </lineage>
</organism>
<proteinExistence type="predicted"/>
<dbReference type="OrthoDB" id="2439141at2759"/>
<dbReference type="Proteomes" id="UP000780801">
    <property type="component" value="Unassembled WGS sequence"/>
</dbReference>
<gene>
    <name evidence="1" type="ORF">BGW38_007503</name>
</gene>
<sequence length="117" mass="13321">MPVTLKTLYGFKSNKTWSGIKVAAFVFHQKKIVKADMIKHVNDTLELRKGRPCELLNIIQEIACEMREEEAIPVSTPVNKYFTDLAGKLSSEITNLNHTDVLFAVEKRIRSMLLVSE</sequence>